<sequence length="148" mass="17343">MMSIITFGDKEDGKEYIWRPAVYCLIFNSKKNKLAIIETSDRKYFLPGGGIEKNETHKECLKREALEEMGMDIEVGSFVGCARRYFYSTNENKYYLNEGHFYLCEMGEQIGKPIEEDHILKWMEPSRASESLFHEHQSWAVKEVLKIV</sequence>
<dbReference type="PANTHER" id="PTHR43046">
    <property type="entry name" value="GDP-MANNOSE MANNOSYL HYDROLASE"/>
    <property type="match status" value="1"/>
</dbReference>
<protein>
    <submittedName>
        <fullName evidence="4">DNA mismatch repair protein MutT</fullName>
    </submittedName>
</protein>
<evidence type="ECO:0000256" key="1">
    <source>
        <dbReference type="ARBA" id="ARBA00001946"/>
    </source>
</evidence>
<dbReference type="Gene3D" id="3.90.79.10">
    <property type="entry name" value="Nucleoside Triphosphate Pyrophosphohydrolase"/>
    <property type="match status" value="1"/>
</dbReference>
<dbReference type="Proteomes" id="UP000032512">
    <property type="component" value="Unassembled WGS sequence"/>
</dbReference>
<reference evidence="4 5" key="1">
    <citation type="submission" date="2015-01" db="EMBL/GenBank/DDBJ databases">
        <title>Draft genome sequences of the supercritical CO2 tolerant bacteria Bacillus subterraneus MITOT1 and Bacillus cereus MIT0214.</title>
        <authorList>
            <person name="Peet K.C."/>
            <person name="Thompson J.R."/>
        </authorList>
    </citation>
    <scope>NUCLEOTIDE SEQUENCE [LARGE SCALE GENOMIC DNA]</scope>
    <source>
        <strain evidence="4 5">MITOT1</strain>
    </source>
</reference>
<dbReference type="Pfam" id="PF00293">
    <property type="entry name" value="NUDIX"/>
    <property type="match status" value="1"/>
</dbReference>
<accession>A0A0D6ZAI8</accession>
<gene>
    <name evidence="4" type="ORF">UB32_10380</name>
</gene>
<dbReference type="GO" id="GO:0016787">
    <property type="term" value="F:hydrolase activity"/>
    <property type="evidence" value="ECO:0007669"/>
    <property type="project" value="UniProtKB-KW"/>
</dbReference>
<dbReference type="AlphaFoldDB" id="A0A0D6ZAI8"/>
<name>A0A0D6ZAI8_9BACI</name>
<dbReference type="SUPFAM" id="SSF55811">
    <property type="entry name" value="Nudix"/>
    <property type="match status" value="1"/>
</dbReference>
<feature type="domain" description="Nudix hydrolase" evidence="3">
    <location>
        <begin position="17"/>
        <end position="146"/>
    </location>
</feature>
<dbReference type="PROSITE" id="PS00893">
    <property type="entry name" value="NUDIX_BOX"/>
    <property type="match status" value="1"/>
</dbReference>
<evidence type="ECO:0000313" key="4">
    <source>
        <dbReference type="EMBL" id="KIY22066.1"/>
    </source>
</evidence>
<keyword evidence="2" id="KW-0378">Hydrolase</keyword>
<dbReference type="PROSITE" id="PS51462">
    <property type="entry name" value="NUDIX"/>
    <property type="match status" value="1"/>
</dbReference>
<dbReference type="EMBL" id="JXIQ01000082">
    <property type="protein sequence ID" value="KIY22066.1"/>
    <property type="molecule type" value="Genomic_DNA"/>
</dbReference>
<proteinExistence type="predicted"/>
<comment type="caution">
    <text evidence="4">The sequence shown here is derived from an EMBL/GenBank/DDBJ whole genome shotgun (WGS) entry which is preliminary data.</text>
</comment>
<comment type="cofactor">
    <cofactor evidence="1">
        <name>Mg(2+)</name>
        <dbReference type="ChEBI" id="CHEBI:18420"/>
    </cofactor>
</comment>
<dbReference type="InterPro" id="IPR015797">
    <property type="entry name" value="NUDIX_hydrolase-like_dom_sf"/>
</dbReference>
<evidence type="ECO:0000259" key="3">
    <source>
        <dbReference type="PROSITE" id="PS51462"/>
    </source>
</evidence>
<dbReference type="PANTHER" id="PTHR43046:SF14">
    <property type="entry name" value="MUTT_NUDIX FAMILY PROTEIN"/>
    <property type="match status" value="1"/>
</dbReference>
<evidence type="ECO:0000256" key="2">
    <source>
        <dbReference type="ARBA" id="ARBA00022801"/>
    </source>
</evidence>
<evidence type="ECO:0000313" key="5">
    <source>
        <dbReference type="Proteomes" id="UP000032512"/>
    </source>
</evidence>
<dbReference type="InterPro" id="IPR000086">
    <property type="entry name" value="NUDIX_hydrolase_dom"/>
</dbReference>
<dbReference type="InterPro" id="IPR020084">
    <property type="entry name" value="NUDIX_hydrolase_CS"/>
</dbReference>
<dbReference type="PATRIC" id="fig|285983.3.peg.636"/>
<dbReference type="CDD" id="cd04684">
    <property type="entry name" value="NUDIX_Hydrolase"/>
    <property type="match status" value="1"/>
</dbReference>
<keyword evidence="5" id="KW-1185">Reference proteome</keyword>
<organism evidence="4 5">
    <name type="scientific">Mesobacillus subterraneus</name>
    <dbReference type="NCBI Taxonomy" id="285983"/>
    <lineage>
        <taxon>Bacteria</taxon>
        <taxon>Bacillati</taxon>
        <taxon>Bacillota</taxon>
        <taxon>Bacilli</taxon>
        <taxon>Bacillales</taxon>
        <taxon>Bacillaceae</taxon>
        <taxon>Mesobacillus</taxon>
    </lineage>
</organism>